<dbReference type="EMBL" id="ATMH01002800">
    <property type="protein sequence ID" value="EPY32638.1"/>
    <property type="molecule type" value="Genomic_DNA"/>
</dbReference>
<dbReference type="AlphaFoldDB" id="S9UUS6"/>
<dbReference type="Pfam" id="PF01103">
    <property type="entry name" value="Omp85"/>
    <property type="match status" value="1"/>
</dbReference>
<keyword evidence="3" id="KW-1134">Transmembrane beta strand</keyword>
<evidence type="ECO:0000259" key="6">
    <source>
        <dbReference type="Pfam" id="PF01103"/>
    </source>
</evidence>
<dbReference type="Proteomes" id="UP000015354">
    <property type="component" value="Unassembled WGS sequence"/>
</dbReference>
<evidence type="ECO:0000313" key="8">
    <source>
        <dbReference type="Proteomes" id="UP000015354"/>
    </source>
</evidence>
<dbReference type="OrthoDB" id="1724197at2759"/>
<dbReference type="GO" id="GO:0005741">
    <property type="term" value="C:mitochondrial outer membrane"/>
    <property type="evidence" value="ECO:0007669"/>
    <property type="project" value="UniProtKB-SubCell"/>
</dbReference>
<evidence type="ECO:0000313" key="7">
    <source>
        <dbReference type="EMBL" id="EPY32638.1"/>
    </source>
</evidence>
<evidence type="ECO:0000256" key="2">
    <source>
        <dbReference type="ARBA" id="ARBA00010913"/>
    </source>
</evidence>
<reference evidence="7 8" key="1">
    <citation type="journal article" date="2013" name="PLoS ONE">
        <title>Predicting the Proteins of Angomonas deanei, Strigomonas culicis and Their Respective Endosymbionts Reveals New Aspects of the Trypanosomatidae Family.</title>
        <authorList>
            <person name="Motta M.C."/>
            <person name="Martins A.C."/>
            <person name="de Souza S.S."/>
            <person name="Catta-Preta C.M."/>
            <person name="Silva R."/>
            <person name="Klein C.C."/>
            <person name="de Almeida L.G."/>
            <person name="de Lima Cunha O."/>
            <person name="Ciapina L.P."/>
            <person name="Brocchi M."/>
            <person name="Colabardini A.C."/>
            <person name="de Araujo Lima B."/>
            <person name="Machado C.R."/>
            <person name="de Almeida Soares C.M."/>
            <person name="Probst C.M."/>
            <person name="de Menezes C.B."/>
            <person name="Thompson C.E."/>
            <person name="Bartholomeu D.C."/>
            <person name="Gradia D.F."/>
            <person name="Pavoni D.P."/>
            <person name="Grisard E.C."/>
            <person name="Fantinatti-Garboggini F."/>
            <person name="Marchini F.K."/>
            <person name="Rodrigues-Luiz G.F."/>
            <person name="Wagner G."/>
            <person name="Goldman G.H."/>
            <person name="Fietto J.L."/>
            <person name="Elias M.C."/>
            <person name="Goldman M.H."/>
            <person name="Sagot M.F."/>
            <person name="Pereira M."/>
            <person name="Stoco P.H."/>
            <person name="de Mendonca-Neto R.P."/>
            <person name="Teixeira S.M."/>
            <person name="Maciel T.E."/>
            <person name="de Oliveira Mendes T.A."/>
            <person name="Urmenyi T.P."/>
            <person name="de Souza W."/>
            <person name="Schenkman S."/>
            <person name="de Vasconcelos A.T."/>
        </authorList>
    </citation>
    <scope>NUCLEOTIDE SEQUENCE [LARGE SCALE GENOMIC DNA]</scope>
</reference>
<keyword evidence="5" id="KW-0472">Membrane</keyword>
<evidence type="ECO:0000256" key="4">
    <source>
        <dbReference type="ARBA" id="ARBA00022692"/>
    </source>
</evidence>
<dbReference type="InterPro" id="IPR000184">
    <property type="entry name" value="Bac_surfAg_D15"/>
</dbReference>
<dbReference type="PANTHER" id="PTHR12815">
    <property type="entry name" value="SORTING AND ASSEMBLY MACHINERY SAMM50 PROTEIN FAMILY MEMBER"/>
    <property type="match status" value="1"/>
</dbReference>
<proteinExistence type="inferred from homology"/>
<comment type="caution">
    <text evidence="7">The sequence shown here is derived from an EMBL/GenBank/DDBJ whole genome shotgun (WGS) entry which is preliminary data.</text>
</comment>
<evidence type="ECO:0000256" key="3">
    <source>
        <dbReference type="ARBA" id="ARBA00022452"/>
    </source>
</evidence>
<protein>
    <submittedName>
        <fullName evidence="7">Tob55</fullName>
    </submittedName>
</protein>
<dbReference type="PANTHER" id="PTHR12815:SF18">
    <property type="entry name" value="SORTING AND ASSEMBLY MACHINERY COMPONENT 50 HOMOLOG"/>
    <property type="match status" value="1"/>
</dbReference>
<name>S9UUS6_9TRYP</name>
<organism evidence="7 8">
    <name type="scientific">Strigomonas culicis</name>
    <dbReference type="NCBI Taxonomy" id="28005"/>
    <lineage>
        <taxon>Eukaryota</taxon>
        <taxon>Discoba</taxon>
        <taxon>Euglenozoa</taxon>
        <taxon>Kinetoplastea</taxon>
        <taxon>Metakinetoplastina</taxon>
        <taxon>Trypanosomatida</taxon>
        <taxon>Trypanosomatidae</taxon>
        <taxon>Strigomonadinae</taxon>
        <taxon>Strigomonas</taxon>
    </lineage>
</organism>
<feature type="domain" description="Bacterial surface antigen (D15)" evidence="6">
    <location>
        <begin position="253"/>
        <end position="441"/>
    </location>
</feature>
<comment type="subcellular location">
    <subcellularLocation>
        <location evidence="1">Mitochondrion outer membrane</location>
        <topology evidence="1">Multi-pass membrane protein</topology>
    </subcellularLocation>
</comment>
<evidence type="ECO:0000256" key="5">
    <source>
        <dbReference type="ARBA" id="ARBA00023136"/>
    </source>
</evidence>
<dbReference type="InterPro" id="IPR039910">
    <property type="entry name" value="D15-like"/>
</dbReference>
<dbReference type="Gene3D" id="2.40.160.50">
    <property type="entry name" value="membrane protein fhac: a member of the omp85/tpsb transporter family"/>
    <property type="match status" value="1"/>
</dbReference>
<gene>
    <name evidence="7" type="ORF">STCU_02800</name>
</gene>
<comment type="similarity">
    <text evidence="2">Belongs to the SAM50/omp85 family.</text>
</comment>
<accession>S9UUS6</accession>
<keyword evidence="4" id="KW-0812">Transmembrane</keyword>
<sequence>MADTTAPNVTIKEEDVRKALKLAVRTHVRVSGIKNLHPQVIAKDLESIKRCGRIEDIIMSMEEIKKRWLGMGIVKSVKYNLEPTSEYDTNDVCVAIDLEESRPAKSVGVFTTDTSLPKVTLSLENVFGGRYSLKGNYIPPASHMHSISLSLLSNVPFIGQTAEYYIGRQTDSKTYHLANAEKVEEIRMTSTNQKPGMQTEVTVGLQKRLLVSKHDESIPDDCRADFSSTQKAYIRHSLHLSSVAYHGNPVLYNMYPLPIQGQQVSAISEFAGGSLGGDCSFAKSEVQATRFWPLGPFFSLQWSAKVAGIYPFFGSRIPLNDRLFLSNYHVRGFKSVGPSTMDIEGAERFAALGGNALWATSVNINFPFLFAPNNGIAAMHVFANAGNLRMINDFEAFRDGYKWLRQCACSIGAGIVVTRIPLFGDCPSGRFELNFCVPLGVDGSGNMVFRNGKRSLFDRFRFGLVWSSSVSS</sequence>
<keyword evidence="8" id="KW-1185">Reference proteome</keyword>
<evidence type="ECO:0000256" key="1">
    <source>
        <dbReference type="ARBA" id="ARBA00004374"/>
    </source>
</evidence>